<feature type="region of interest" description="Disordered" evidence="1">
    <location>
        <begin position="1"/>
        <end position="109"/>
    </location>
</feature>
<feature type="domain" description="Helix-turn-helix" evidence="2">
    <location>
        <begin position="146"/>
        <end position="189"/>
    </location>
</feature>
<protein>
    <recommendedName>
        <fullName evidence="2">Helix-turn-helix domain-containing protein</fullName>
    </recommendedName>
</protein>
<dbReference type="EMBL" id="JAZHXJ010000093">
    <property type="protein sequence ID" value="KAL1875314.1"/>
    <property type="molecule type" value="Genomic_DNA"/>
</dbReference>
<evidence type="ECO:0000256" key="1">
    <source>
        <dbReference type="SAM" id="MobiDB-lite"/>
    </source>
</evidence>
<organism evidence="3 4">
    <name type="scientific">Phialemonium thermophilum</name>
    <dbReference type="NCBI Taxonomy" id="223376"/>
    <lineage>
        <taxon>Eukaryota</taxon>
        <taxon>Fungi</taxon>
        <taxon>Dikarya</taxon>
        <taxon>Ascomycota</taxon>
        <taxon>Pezizomycotina</taxon>
        <taxon>Sordariomycetes</taxon>
        <taxon>Sordariomycetidae</taxon>
        <taxon>Cephalothecales</taxon>
        <taxon>Cephalothecaceae</taxon>
        <taxon>Phialemonium</taxon>
    </lineage>
</organism>
<feature type="compositionally biased region" description="Low complexity" evidence="1">
    <location>
        <begin position="90"/>
        <end position="106"/>
    </location>
</feature>
<evidence type="ECO:0000313" key="4">
    <source>
        <dbReference type="Proteomes" id="UP001586593"/>
    </source>
</evidence>
<dbReference type="InterPro" id="IPR054448">
    <property type="entry name" value="HTH_put_ascomycetes"/>
</dbReference>
<feature type="region of interest" description="Disordered" evidence="1">
    <location>
        <begin position="181"/>
        <end position="213"/>
    </location>
</feature>
<comment type="caution">
    <text evidence="3">The sequence shown here is derived from an EMBL/GenBank/DDBJ whole genome shotgun (WGS) entry which is preliminary data.</text>
</comment>
<evidence type="ECO:0000313" key="3">
    <source>
        <dbReference type="EMBL" id="KAL1875314.1"/>
    </source>
</evidence>
<accession>A0ABR3XI93</accession>
<sequence length="213" mass="21790">MGSSASKFVTKGGARKFPTRAPGATPQPTGPPPPPAAPGVRGTDRLSQAKASYTKDEAIRADSINPGDDPSEFMNPAFSARLKQMGVAQPNPTFSPSSTASPSLHPNPAQNVTLGVLDARRRLQDRADRELDTLSRRGDSGGGREFLDACTLRTVLAMRQRGEAAGDIEAQLRLKPGVVQRLGPPGVVGLPTGGGGDVAAGAAASGAGSSTAR</sequence>
<dbReference type="Pfam" id="PF22943">
    <property type="entry name" value="HTH_68"/>
    <property type="match status" value="1"/>
</dbReference>
<proteinExistence type="predicted"/>
<name>A0ABR3XI93_9PEZI</name>
<dbReference type="Proteomes" id="UP001586593">
    <property type="component" value="Unassembled WGS sequence"/>
</dbReference>
<feature type="compositionally biased region" description="Low complexity" evidence="1">
    <location>
        <begin position="199"/>
        <end position="213"/>
    </location>
</feature>
<reference evidence="3 4" key="1">
    <citation type="journal article" date="2024" name="Commun. Biol.">
        <title>Comparative genomic analysis of thermophilic fungi reveals convergent evolutionary adaptations and gene losses.</title>
        <authorList>
            <person name="Steindorff A.S."/>
            <person name="Aguilar-Pontes M.V."/>
            <person name="Robinson A.J."/>
            <person name="Andreopoulos B."/>
            <person name="LaButti K."/>
            <person name="Kuo A."/>
            <person name="Mondo S."/>
            <person name="Riley R."/>
            <person name="Otillar R."/>
            <person name="Haridas S."/>
            <person name="Lipzen A."/>
            <person name="Grimwood J."/>
            <person name="Schmutz J."/>
            <person name="Clum A."/>
            <person name="Reid I.D."/>
            <person name="Moisan M.C."/>
            <person name="Butler G."/>
            <person name="Nguyen T.T.M."/>
            <person name="Dewar K."/>
            <person name="Conant G."/>
            <person name="Drula E."/>
            <person name="Henrissat B."/>
            <person name="Hansel C."/>
            <person name="Singer S."/>
            <person name="Hutchinson M.I."/>
            <person name="de Vries R.P."/>
            <person name="Natvig D.O."/>
            <person name="Powell A.J."/>
            <person name="Tsang A."/>
            <person name="Grigoriev I.V."/>
        </authorList>
    </citation>
    <scope>NUCLEOTIDE SEQUENCE [LARGE SCALE GENOMIC DNA]</scope>
    <source>
        <strain evidence="3 4">ATCC 24622</strain>
    </source>
</reference>
<feature type="compositionally biased region" description="Pro residues" evidence="1">
    <location>
        <begin position="28"/>
        <end position="37"/>
    </location>
</feature>
<gene>
    <name evidence="3" type="ORF">VTK73DRAFT_10151</name>
</gene>
<keyword evidence="4" id="KW-1185">Reference proteome</keyword>
<evidence type="ECO:0000259" key="2">
    <source>
        <dbReference type="Pfam" id="PF22943"/>
    </source>
</evidence>